<dbReference type="GO" id="GO:0015074">
    <property type="term" value="P:DNA integration"/>
    <property type="evidence" value="ECO:0007669"/>
    <property type="project" value="InterPro"/>
</dbReference>
<comment type="caution">
    <text evidence="3">The sequence shown here is derived from an EMBL/GenBank/DDBJ whole genome shotgun (WGS) entry which is preliminary data.</text>
</comment>
<dbReference type="InterPro" id="IPR001584">
    <property type="entry name" value="Integrase_cat-core"/>
</dbReference>
<dbReference type="InterPro" id="IPR015378">
    <property type="entry name" value="Transposase-like_Mu_C"/>
</dbReference>
<dbReference type="Gene3D" id="3.30.420.10">
    <property type="entry name" value="Ribonuclease H-like superfamily/Ribonuclease H"/>
    <property type="match status" value="1"/>
</dbReference>
<sequence>MSQYTIDRSKVVIKPKQYVKVKNDIFRITQTIDFETVVGVNIKTGKAKSILVHEIKNIIDKNEITSDGQDVSSYTDTQWQEIERRFEIIKPLLGVSTTKEDIETVAEKNNIHFTTIYRWLRNYRISGAITSLLKQKPGSEVGSSRISQIADMVIEKTIEEYYLTKQKPCIQRIIELVHIECHNKNITPPSKNTIRSRIAKISNEERLKKQGNKDIARNIYSPAAGSFPHATNPLSVVQIDHTLMDIILVDDENRLPIGRPWITLAIDVYSRMITGYYLSLEPPSEASVALCLTCSMLPKDKLLLQYEVDADWPVWGIMNTIHVDNGADFRSDSLRKSCLSYGINIEFRPVGKPNFGGHIERLIGTIVKKVHSLPGTTFSNISERGNYDSDKNACLTFKEFEKWLLLFITKVYHQKKHSSLGMSPLQKWEDGIFGTSEHTGCGYPTKPNNQDTLLIDFLPIFNRTIQRAGVNIDGLSYYDNCLRPWINYISSSSKQKEKFIFRRDPRDISYIWFFEPQLKQYFKIPLADQSIPPISLFEYKSVKSTLKTQRAKITSSNVLLALEEMQHHVKTSASASRKIRRQKQRKDNIKEQLTIKKTPITNSTNHEDDLWDDDVEAFD</sequence>
<dbReference type="SUPFAM" id="SSF53098">
    <property type="entry name" value="Ribonuclease H-like"/>
    <property type="match status" value="1"/>
</dbReference>
<dbReference type="RefSeq" id="WP_051907685.1">
    <property type="nucleotide sequence ID" value="NZ_JACTRV010000004.1"/>
</dbReference>
<dbReference type="InterPro" id="IPR012337">
    <property type="entry name" value="RNaseH-like_sf"/>
</dbReference>
<accession>A0AAW3D8S2</accession>
<organism evidence="3 4">
    <name type="scientific">Francisella philomiragia</name>
    <dbReference type="NCBI Taxonomy" id="28110"/>
    <lineage>
        <taxon>Bacteria</taxon>
        <taxon>Pseudomonadati</taxon>
        <taxon>Pseudomonadota</taxon>
        <taxon>Gammaproteobacteria</taxon>
        <taxon>Thiotrichales</taxon>
        <taxon>Francisellaceae</taxon>
        <taxon>Francisella</taxon>
    </lineage>
</organism>
<feature type="domain" description="Integrase catalytic" evidence="2">
    <location>
        <begin position="229"/>
        <end position="432"/>
    </location>
</feature>
<dbReference type="Proteomes" id="UP000029117">
    <property type="component" value="Unassembled WGS sequence"/>
</dbReference>
<evidence type="ECO:0000313" key="4">
    <source>
        <dbReference type="Proteomes" id="UP000029117"/>
    </source>
</evidence>
<feature type="compositionally biased region" description="Basic and acidic residues" evidence="1">
    <location>
        <begin position="585"/>
        <end position="594"/>
    </location>
</feature>
<dbReference type="AlphaFoldDB" id="A0AAW3D8S2"/>
<dbReference type="EMBL" id="JOUE01000006">
    <property type="protein sequence ID" value="KFJ41948.1"/>
    <property type="molecule type" value="Genomic_DNA"/>
</dbReference>
<proteinExistence type="predicted"/>
<evidence type="ECO:0000259" key="2">
    <source>
        <dbReference type="PROSITE" id="PS50994"/>
    </source>
</evidence>
<dbReference type="InterPro" id="IPR036397">
    <property type="entry name" value="RNaseH_sf"/>
</dbReference>
<feature type="region of interest" description="Disordered" evidence="1">
    <location>
        <begin position="571"/>
        <end position="619"/>
    </location>
</feature>
<reference evidence="3 4" key="1">
    <citation type="submission" date="2014-04" db="EMBL/GenBank/DDBJ databases">
        <authorList>
            <person name="Bishop-Lilly K.A."/>
            <person name="Broomall S.M."/>
            <person name="Chain P.S."/>
            <person name="Chertkov O."/>
            <person name="Coyne S.R."/>
            <person name="Daligault H.E."/>
            <person name="Davenport K.W."/>
            <person name="Erkkila T."/>
            <person name="Frey K.G."/>
            <person name="Gibbons H.S."/>
            <person name="Gu W."/>
            <person name="Jaissle J."/>
            <person name="Johnson S.L."/>
            <person name="Koroleva G.I."/>
            <person name="Ladner J.T."/>
            <person name="Lo C.-C."/>
            <person name="Minogue T.D."/>
            <person name="Munk C."/>
            <person name="Palacios G.F."/>
            <person name="Redden C.L."/>
            <person name="Rosenzweig C.N."/>
            <person name="Scholz M.B."/>
            <person name="Teshima H."/>
            <person name="Xu Y."/>
        </authorList>
    </citation>
    <scope>NUCLEOTIDE SEQUENCE [LARGE SCALE GENOMIC DNA]</scope>
    <source>
        <strain evidence="3 4">FAJ</strain>
    </source>
</reference>
<gene>
    <name evidence="3" type="ORF">DR78_748</name>
</gene>
<feature type="compositionally biased region" description="Acidic residues" evidence="1">
    <location>
        <begin position="609"/>
        <end position="619"/>
    </location>
</feature>
<name>A0AAW3D8S2_9GAMM</name>
<protein>
    <submittedName>
        <fullName evidence="3">Integrase core domain protein</fullName>
    </submittedName>
</protein>
<dbReference type="GO" id="GO:0003676">
    <property type="term" value="F:nucleic acid binding"/>
    <property type="evidence" value="ECO:0007669"/>
    <property type="project" value="InterPro"/>
</dbReference>
<evidence type="ECO:0000313" key="3">
    <source>
        <dbReference type="EMBL" id="KFJ41948.1"/>
    </source>
</evidence>
<dbReference type="PROSITE" id="PS50994">
    <property type="entry name" value="INTEGRASE"/>
    <property type="match status" value="1"/>
</dbReference>
<dbReference type="Pfam" id="PF09299">
    <property type="entry name" value="Mu-transpos_C"/>
    <property type="match status" value="1"/>
</dbReference>
<evidence type="ECO:0000256" key="1">
    <source>
        <dbReference type="SAM" id="MobiDB-lite"/>
    </source>
</evidence>